<keyword evidence="3" id="KW-0378">Hydrolase</keyword>
<organism evidence="3 4">
    <name type="scientific">Geotalea uraniireducens</name>
    <dbReference type="NCBI Taxonomy" id="351604"/>
    <lineage>
        <taxon>Bacteria</taxon>
        <taxon>Pseudomonadati</taxon>
        <taxon>Thermodesulfobacteriota</taxon>
        <taxon>Desulfuromonadia</taxon>
        <taxon>Geobacterales</taxon>
        <taxon>Geobacteraceae</taxon>
        <taxon>Geotalea</taxon>
    </lineage>
</organism>
<evidence type="ECO:0000259" key="2">
    <source>
        <dbReference type="Pfam" id="PF25876"/>
    </source>
</evidence>
<dbReference type="Gene3D" id="2.40.50.100">
    <property type="match status" value="1"/>
</dbReference>
<dbReference type="RefSeq" id="WP_282001075.1">
    <property type="nucleotide sequence ID" value="NZ_AP027151.1"/>
</dbReference>
<keyword evidence="4" id="KW-1185">Reference proteome</keyword>
<evidence type="ECO:0000313" key="4">
    <source>
        <dbReference type="Proteomes" id="UP001317705"/>
    </source>
</evidence>
<dbReference type="PANTHER" id="PTHR30438">
    <property type="entry name" value="36 KDA ANTIGEN-RELATED"/>
    <property type="match status" value="1"/>
</dbReference>
<keyword evidence="1" id="KW-0175">Coiled coil</keyword>
<dbReference type="Gene3D" id="1.10.287.470">
    <property type="entry name" value="Helix hairpin bin"/>
    <property type="match status" value="2"/>
</dbReference>
<dbReference type="Pfam" id="PF25876">
    <property type="entry name" value="HH_MFP_RND"/>
    <property type="match status" value="1"/>
</dbReference>
<evidence type="ECO:0000313" key="3">
    <source>
        <dbReference type="EMBL" id="BDV41128.1"/>
    </source>
</evidence>
<dbReference type="PRINTS" id="PR01490">
    <property type="entry name" value="RTXTOXIND"/>
</dbReference>
<gene>
    <name evidence="3" type="ORF">GURASL_00510</name>
</gene>
<feature type="domain" description="Multidrug resistance protein MdtA-like alpha-helical hairpin" evidence="2">
    <location>
        <begin position="122"/>
        <end position="190"/>
    </location>
</feature>
<name>A0ABN6VM92_9BACT</name>
<dbReference type="InterPro" id="IPR058624">
    <property type="entry name" value="MdtA-like_HH"/>
</dbReference>
<dbReference type="PANTHER" id="PTHR30438:SF2">
    <property type="entry name" value="MEMBRANE PROTEIN"/>
    <property type="match status" value="1"/>
</dbReference>
<reference evidence="3 4" key="1">
    <citation type="submission" date="2022-12" db="EMBL/GenBank/DDBJ databases">
        <title>Polyphasic characterization of Geotalea uranireducens NIT-SL11 newly isolated from a complex of sewage sludge and microbially reduced graphene oxide.</title>
        <authorList>
            <person name="Xie L."/>
            <person name="Yoshida N."/>
            <person name="Meng L."/>
        </authorList>
    </citation>
    <scope>NUCLEOTIDE SEQUENCE [LARGE SCALE GENOMIC DNA]</scope>
    <source>
        <strain evidence="3 4">NIT-SL11</strain>
    </source>
</reference>
<dbReference type="Proteomes" id="UP001317705">
    <property type="component" value="Chromosome"/>
</dbReference>
<dbReference type="Gene3D" id="2.40.30.170">
    <property type="match status" value="1"/>
</dbReference>
<proteinExistence type="predicted"/>
<sequence length="357" mass="38339">MTGQWKKWLFRIAGLLMVGLLAAVLWQKFGGTGKDDGLVSGNGRIEAVEIDVAAKVAGRVKDILVREGEFVTAGQVVAVLDTEALEAELRQAEAQYLQARTAVATARSQLAQRQSEKAAAVALVKQREAELDNARKRWNRSSELVSRGAMSQQEADDDDARLKSALAVVSSAHAQVAAAEAAITTARSQIAGAESAVAAARATVERIQADIKDSALKSPRDGRVQYRVAQPGEVVGAGGRVLSLVDLSDVYMTFFLPTAVAGRVALGTDVRLVLDAAPQYVIPARVSFIADVAQFTPKTVETASEREKLMFRVRAQIPVALLKKYLTQVKTGLPGVAYVRLDSRTPWPPQLAGRLLQ</sequence>
<dbReference type="SUPFAM" id="SSF111369">
    <property type="entry name" value="HlyD-like secretion proteins"/>
    <property type="match status" value="2"/>
</dbReference>
<accession>A0ABN6VM92</accession>
<dbReference type="EMBL" id="AP027151">
    <property type="protein sequence ID" value="BDV41128.1"/>
    <property type="molecule type" value="Genomic_DNA"/>
</dbReference>
<protein>
    <submittedName>
        <fullName evidence="3">Glycoside hydrolase family 43</fullName>
    </submittedName>
</protein>
<evidence type="ECO:0000256" key="1">
    <source>
        <dbReference type="SAM" id="Coils"/>
    </source>
</evidence>
<feature type="coiled-coil region" evidence="1">
    <location>
        <begin position="82"/>
        <end position="109"/>
    </location>
</feature>
<dbReference type="GO" id="GO:0016787">
    <property type="term" value="F:hydrolase activity"/>
    <property type="evidence" value="ECO:0007669"/>
    <property type="project" value="UniProtKB-KW"/>
</dbReference>